<dbReference type="OrthoDB" id="566013at2759"/>
<dbReference type="STRING" id="3775.A0A1Q3B2E5"/>
<dbReference type="GO" id="GO:0009846">
    <property type="term" value="P:pollen germination"/>
    <property type="evidence" value="ECO:0007669"/>
    <property type="project" value="TreeGrafter"/>
</dbReference>
<dbReference type="EC" id="3.1.1.4" evidence="5"/>
<evidence type="ECO:0000256" key="3">
    <source>
        <dbReference type="ARBA" id="ARBA00004613"/>
    </source>
</evidence>
<dbReference type="FunCoup" id="A0A1Q3B2E5">
    <property type="interactions" value="71"/>
</dbReference>
<dbReference type="GO" id="GO:0012505">
    <property type="term" value="C:endomembrane system"/>
    <property type="evidence" value="ECO:0007669"/>
    <property type="project" value="UniProtKB-ARBA"/>
</dbReference>
<evidence type="ECO:0000313" key="15">
    <source>
        <dbReference type="EMBL" id="GAV62191.1"/>
    </source>
</evidence>
<dbReference type="PANTHER" id="PTHR11716:SF99">
    <property type="entry name" value="PHOSPHOLIPASE A2-DELTA-RELATED"/>
    <property type="match status" value="1"/>
</dbReference>
<organism evidence="15 16">
    <name type="scientific">Cephalotus follicularis</name>
    <name type="common">Albany pitcher plant</name>
    <dbReference type="NCBI Taxonomy" id="3775"/>
    <lineage>
        <taxon>Eukaryota</taxon>
        <taxon>Viridiplantae</taxon>
        <taxon>Streptophyta</taxon>
        <taxon>Embryophyta</taxon>
        <taxon>Tracheophyta</taxon>
        <taxon>Spermatophyta</taxon>
        <taxon>Magnoliopsida</taxon>
        <taxon>eudicotyledons</taxon>
        <taxon>Gunneridae</taxon>
        <taxon>Pentapetalae</taxon>
        <taxon>rosids</taxon>
        <taxon>fabids</taxon>
        <taxon>Oxalidales</taxon>
        <taxon>Cephalotaceae</taxon>
        <taxon>Cephalotus</taxon>
    </lineage>
</organism>
<feature type="chain" id="PRO_5012253330" description="phospholipase A2" evidence="14">
    <location>
        <begin position="31"/>
        <end position="157"/>
    </location>
</feature>
<protein>
    <recommendedName>
        <fullName evidence="5">phospholipase A2</fullName>
        <ecNumber evidence="5">3.1.1.4</ecNumber>
    </recommendedName>
</protein>
<evidence type="ECO:0000256" key="10">
    <source>
        <dbReference type="ARBA" id="ARBA00022837"/>
    </source>
</evidence>
<evidence type="ECO:0000256" key="11">
    <source>
        <dbReference type="ARBA" id="ARBA00022963"/>
    </source>
</evidence>
<dbReference type="AlphaFoldDB" id="A0A1Q3B2E5"/>
<keyword evidence="8 14" id="KW-0732">Signal</keyword>
<reference evidence="16" key="1">
    <citation type="submission" date="2016-04" db="EMBL/GenBank/DDBJ databases">
        <title>Cephalotus genome sequencing.</title>
        <authorList>
            <person name="Fukushima K."/>
            <person name="Hasebe M."/>
            <person name="Fang X."/>
        </authorList>
    </citation>
    <scope>NUCLEOTIDE SEQUENCE [LARGE SCALE GENOMIC DNA]</scope>
    <source>
        <strain evidence="16">cv. St1</strain>
    </source>
</reference>
<dbReference type="InParanoid" id="A0A1Q3B2E5"/>
<dbReference type="GO" id="GO:0016042">
    <property type="term" value="P:lipid catabolic process"/>
    <property type="evidence" value="ECO:0007669"/>
    <property type="project" value="UniProtKB-KW"/>
</dbReference>
<dbReference type="InterPro" id="IPR033113">
    <property type="entry name" value="PLA2_histidine"/>
</dbReference>
<accession>A0A1Q3B2E5</accession>
<evidence type="ECO:0000256" key="9">
    <source>
        <dbReference type="ARBA" id="ARBA00022801"/>
    </source>
</evidence>
<dbReference type="GO" id="GO:0008289">
    <property type="term" value="F:lipid binding"/>
    <property type="evidence" value="ECO:0007669"/>
    <property type="project" value="TreeGrafter"/>
</dbReference>
<dbReference type="Proteomes" id="UP000187406">
    <property type="component" value="Unassembled WGS sequence"/>
</dbReference>
<dbReference type="PROSITE" id="PS00118">
    <property type="entry name" value="PA2_HIS"/>
    <property type="match status" value="1"/>
</dbReference>
<dbReference type="GO" id="GO:0005576">
    <property type="term" value="C:extracellular region"/>
    <property type="evidence" value="ECO:0007669"/>
    <property type="project" value="UniProtKB-SubCell"/>
</dbReference>
<dbReference type="GO" id="GO:0005509">
    <property type="term" value="F:calcium ion binding"/>
    <property type="evidence" value="ECO:0007669"/>
    <property type="project" value="InterPro"/>
</dbReference>
<dbReference type="GO" id="GO:0009555">
    <property type="term" value="P:pollen development"/>
    <property type="evidence" value="ECO:0007669"/>
    <property type="project" value="TreeGrafter"/>
</dbReference>
<dbReference type="GO" id="GO:0006644">
    <property type="term" value="P:phospholipid metabolic process"/>
    <property type="evidence" value="ECO:0007669"/>
    <property type="project" value="InterPro"/>
</dbReference>
<evidence type="ECO:0000256" key="2">
    <source>
        <dbReference type="ARBA" id="ARBA00001913"/>
    </source>
</evidence>
<evidence type="ECO:0000256" key="13">
    <source>
        <dbReference type="ARBA" id="ARBA00023157"/>
    </source>
</evidence>
<dbReference type="Gene3D" id="1.20.90.10">
    <property type="entry name" value="Phospholipase A2 domain"/>
    <property type="match status" value="1"/>
</dbReference>
<evidence type="ECO:0000256" key="7">
    <source>
        <dbReference type="ARBA" id="ARBA00022723"/>
    </source>
</evidence>
<dbReference type="InterPro" id="IPR036444">
    <property type="entry name" value="PLipase_A2_dom_sf"/>
</dbReference>
<evidence type="ECO:0000256" key="1">
    <source>
        <dbReference type="ARBA" id="ARBA00001604"/>
    </source>
</evidence>
<comment type="similarity">
    <text evidence="4">Belongs to the phospholipase A2 family.</text>
</comment>
<proteinExistence type="inferred from homology"/>
<comment type="cofactor">
    <cofactor evidence="2">
        <name>Ca(2+)</name>
        <dbReference type="ChEBI" id="CHEBI:29108"/>
    </cofactor>
</comment>
<comment type="caution">
    <text evidence="15">The sequence shown here is derived from an EMBL/GenBank/DDBJ whole genome shotgun (WGS) entry which is preliminary data.</text>
</comment>
<dbReference type="FunFam" id="1.20.90.10:FF:000005">
    <property type="entry name" value="Secretory phospholipase A2"/>
    <property type="match status" value="1"/>
</dbReference>
<dbReference type="GO" id="GO:0004623">
    <property type="term" value="F:phospholipase A2 activity"/>
    <property type="evidence" value="ECO:0007669"/>
    <property type="project" value="UniProtKB-EC"/>
</dbReference>
<dbReference type="PANTHER" id="PTHR11716">
    <property type="entry name" value="PHOSPHOLIPASE A2 FAMILY MEMBER"/>
    <property type="match status" value="1"/>
</dbReference>
<keyword evidence="9" id="KW-0378">Hydrolase</keyword>
<feature type="signal peptide" evidence="14">
    <location>
        <begin position="1"/>
        <end position="30"/>
    </location>
</feature>
<keyword evidence="16" id="KW-1185">Reference proteome</keyword>
<comment type="subcellular location">
    <subcellularLocation>
        <location evidence="3">Secreted</location>
    </subcellularLocation>
</comment>
<dbReference type="GO" id="GO:0050482">
    <property type="term" value="P:arachidonate secretion"/>
    <property type="evidence" value="ECO:0007669"/>
    <property type="project" value="InterPro"/>
</dbReference>
<name>A0A1Q3B2E5_CEPFO</name>
<evidence type="ECO:0000313" key="16">
    <source>
        <dbReference type="Proteomes" id="UP000187406"/>
    </source>
</evidence>
<evidence type="ECO:0000256" key="4">
    <source>
        <dbReference type="ARBA" id="ARBA00007056"/>
    </source>
</evidence>
<sequence>MLPGTCVPIRTRVTATFAFIVIFFTVLANCANNESQVKCSRTCVAANCNSVGIRYGKYCGVGWSGCPGEKPCDDLDACCQIHDECVEKRGMTDVKCHEKFKRCIKKVHKSGKPGFSKECTYDTAVPTMVQDSSNWFVNISTLQGCTCWKLVECNISA</sequence>
<evidence type="ECO:0000256" key="5">
    <source>
        <dbReference type="ARBA" id="ARBA00013278"/>
    </source>
</evidence>
<evidence type="ECO:0000256" key="8">
    <source>
        <dbReference type="ARBA" id="ARBA00022729"/>
    </source>
</evidence>
<keyword evidence="10" id="KW-0106">Calcium</keyword>
<gene>
    <name evidence="15" type="ORF">CFOL_v3_05715</name>
</gene>
<dbReference type="GO" id="GO:0009860">
    <property type="term" value="P:pollen tube growth"/>
    <property type="evidence" value="ECO:0007669"/>
    <property type="project" value="TreeGrafter"/>
</dbReference>
<dbReference type="SUPFAM" id="SSF48619">
    <property type="entry name" value="Phospholipase A2, PLA2"/>
    <property type="match status" value="1"/>
</dbReference>
<keyword evidence="6" id="KW-0964">Secreted</keyword>
<keyword evidence="7" id="KW-0479">Metal-binding</keyword>
<evidence type="ECO:0000256" key="6">
    <source>
        <dbReference type="ARBA" id="ARBA00022525"/>
    </source>
</evidence>
<dbReference type="InterPro" id="IPR001211">
    <property type="entry name" value="PLA2"/>
</dbReference>
<keyword evidence="11" id="KW-0442">Lipid degradation</keyword>
<comment type="catalytic activity">
    <reaction evidence="1">
        <text>a 1,2-diacyl-sn-glycero-3-phosphocholine + H2O = a 1-acyl-sn-glycero-3-phosphocholine + a fatty acid + H(+)</text>
        <dbReference type="Rhea" id="RHEA:15801"/>
        <dbReference type="ChEBI" id="CHEBI:15377"/>
        <dbReference type="ChEBI" id="CHEBI:15378"/>
        <dbReference type="ChEBI" id="CHEBI:28868"/>
        <dbReference type="ChEBI" id="CHEBI:57643"/>
        <dbReference type="ChEBI" id="CHEBI:58168"/>
        <dbReference type="EC" id="3.1.1.4"/>
    </reaction>
</comment>
<evidence type="ECO:0000256" key="12">
    <source>
        <dbReference type="ARBA" id="ARBA00023098"/>
    </source>
</evidence>
<evidence type="ECO:0000256" key="14">
    <source>
        <dbReference type="SAM" id="SignalP"/>
    </source>
</evidence>
<dbReference type="EMBL" id="BDDD01000241">
    <property type="protein sequence ID" value="GAV62191.1"/>
    <property type="molecule type" value="Genomic_DNA"/>
</dbReference>
<keyword evidence="12" id="KW-0443">Lipid metabolism</keyword>
<keyword evidence="13" id="KW-1015">Disulfide bond</keyword>